<dbReference type="SUPFAM" id="SSF50494">
    <property type="entry name" value="Trypsin-like serine proteases"/>
    <property type="match status" value="1"/>
</dbReference>
<dbReference type="GO" id="GO:0004252">
    <property type="term" value="F:serine-type endopeptidase activity"/>
    <property type="evidence" value="ECO:0007669"/>
    <property type="project" value="InterPro"/>
</dbReference>
<dbReference type="InterPro" id="IPR018114">
    <property type="entry name" value="TRYPSIN_HIS"/>
</dbReference>
<feature type="signal peptide" evidence="1">
    <location>
        <begin position="1"/>
        <end position="22"/>
    </location>
</feature>
<dbReference type="PROSITE" id="PS00134">
    <property type="entry name" value="TRYPSIN_HIS"/>
    <property type="match status" value="1"/>
</dbReference>
<keyword evidence="3" id="KW-1185">Reference proteome</keyword>
<keyword evidence="1" id="KW-0732">Signal</keyword>
<gene>
    <name evidence="2" type="ORF">DC094_00380</name>
</gene>
<dbReference type="Gene3D" id="1.25.40.20">
    <property type="entry name" value="Ankyrin repeat-containing domain"/>
    <property type="match status" value="1"/>
</dbReference>
<feature type="chain" id="PRO_5015972529" evidence="1">
    <location>
        <begin position="23"/>
        <end position="1022"/>
    </location>
</feature>
<dbReference type="InterPro" id="IPR002110">
    <property type="entry name" value="Ankyrin_rpt"/>
</dbReference>
<protein>
    <submittedName>
        <fullName evidence="2">Uncharacterized protein</fullName>
    </submittedName>
</protein>
<dbReference type="Proteomes" id="UP000244906">
    <property type="component" value="Unassembled WGS sequence"/>
</dbReference>
<dbReference type="AlphaFoldDB" id="A0A2V1H0Q1"/>
<accession>A0A2V1H0Q1</accession>
<organism evidence="2 3">
    <name type="scientific">Pelagibaculum spongiae</name>
    <dbReference type="NCBI Taxonomy" id="2080658"/>
    <lineage>
        <taxon>Bacteria</taxon>
        <taxon>Pseudomonadati</taxon>
        <taxon>Pseudomonadota</taxon>
        <taxon>Gammaproteobacteria</taxon>
        <taxon>Oceanospirillales</taxon>
        <taxon>Pelagibaculum</taxon>
    </lineage>
</organism>
<dbReference type="OrthoDB" id="7052435at2"/>
<comment type="caution">
    <text evidence="2">The sequence shown here is derived from an EMBL/GenBank/DDBJ whole genome shotgun (WGS) entry which is preliminary data.</text>
</comment>
<evidence type="ECO:0000256" key="1">
    <source>
        <dbReference type="SAM" id="SignalP"/>
    </source>
</evidence>
<dbReference type="InterPro" id="IPR009003">
    <property type="entry name" value="Peptidase_S1_PA"/>
</dbReference>
<proteinExistence type="predicted"/>
<dbReference type="SUPFAM" id="SSF48403">
    <property type="entry name" value="Ankyrin repeat"/>
    <property type="match status" value="1"/>
</dbReference>
<evidence type="ECO:0000313" key="2">
    <source>
        <dbReference type="EMBL" id="PVZ71540.1"/>
    </source>
</evidence>
<dbReference type="GO" id="GO:0006508">
    <property type="term" value="P:proteolysis"/>
    <property type="evidence" value="ECO:0007669"/>
    <property type="project" value="InterPro"/>
</dbReference>
<reference evidence="2 3" key="1">
    <citation type="submission" date="2018-04" db="EMBL/GenBank/DDBJ databases">
        <title>Thalassorhabdus spongiae gen. nov., sp. nov., isolated from a marine sponge in South-West Iceland.</title>
        <authorList>
            <person name="Knobloch S."/>
            <person name="Daussin A."/>
            <person name="Johannsson R."/>
            <person name="Marteinsson V.T."/>
        </authorList>
    </citation>
    <scope>NUCLEOTIDE SEQUENCE [LARGE SCALE GENOMIC DNA]</scope>
    <source>
        <strain evidence="2 3">Hp12</strain>
    </source>
</reference>
<sequence>MPSRKKTALALFLSCYSLTSYAAVDVSITTSANSESSPVQQFNVSINSDVPLKYVEALEDSVEFCNQYFFLFSPETVNDKHFSFQKIYNYKNHKWANGSNLCVRIEDENGKQYAFASQDSISLAKPDFSLNQVITESVVSDLNTSGSQSLTSFKVEYIYQPNNANAPILFDLSGQLNSDVELTLTPANGSSASADSFKVTSRNGHWQLNDIPISVSADSRFTDHRFTISGTHPLAPDAVLFSQPLTLIGRNLNIDVYQKPQDPINEAVSASATSRWSIRTPVDIVKQRILLLSEANQCQSNNPTAELSIVIERDNYDFLTNPATHGKYACLQLEDKDGHLFTTDIGWVRKQAAAEIIISDDIAVTEQYFDQFSGYSIGTETLALNYISDEGYLTRERILEKCQTIDSGIPLNTDGFDFVLSEPSLHDHYVCLTANNGKGGVTAWLSDHKINLRDGIEVVHNTQARYPSTPYPTNLSIPEKLQNSTLNNIGCRGVLLSTDLALTAGHCQAPFFHPTNGTWGQSVRRTSYILAQDEQANSIYETTRADLITNYLDNIEEDADAKAAQREQLRADLKQTIDLYSKYVVSDFRTYISPYFGPRDTAERTFSDFALRDMATPYNGDTTTLNYAQPLVYTYPSDIHLTPGEFRGHGSHENSPMSGWRGGAIHTHLPPGGNAVQYVVVDTVGGESGSALWAYDANLDTYGVIGAVRGGGSWSSVWNHGRVTRQALAHSRAKGLQRRLDNASNNGDMFNYRDLRRALAKADNQHLTNIIDSGVNINLNADGEKDGWLLARAIDFAVAAHNKLLRRNNHDNQQRYEAHVNAIKTLMLGGADPRLTVSKPTKNMNIKAGDSVLHYAVRTNNVKIIEALWLNTTDFDFESISRTMINSAGDTPLHVAINQGVDLSIFKLLFTDASSDIFIDDAQGDNSLDKLLNQDSISDQHVEYIDWIGKAYSYEPISISHNGYITHQDWVPLLCHRIEYKGINYSFNELALLRSNDLTPKAVSAITRLGNRSGVDASLYCQ</sequence>
<dbReference type="RefSeq" id="WP_116685130.1">
    <property type="nucleotide sequence ID" value="NZ_CAWNYD010000001.1"/>
</dbReference>
<dbReference type="InterPro" id="IPR036770">
    <property type="entry name" value="Ankyrin_rpt-contain_sf"/>
</dbReference>
<dbReference type="EMBL" id="QDDL01000001">
    <property type="protein sequence ID" value="PVZ71540.1"/>
    <property type="molecule type" value="Genomic_DNA"/>
</dbReference>
<name>A0A2V1H0Q1_9GAMM</name>
<dbReference type="Pfam" id="PF12796">
    <property type="entry name" value="Ank_2"/>
    <property type="match status" value="1"/>
</dbReference>
<evidence type="ECO:0000313" key="3">
    <source>
        <dbReference type="Proteomes" id="UP000244906"/>
    </source>
</evidence>
<dbReference type="SMART" id="SM00248">
    <property type="entry name" value="ANK"/>
    <property type="match status" value="2"/>
</dbReference>